<proteinExistence type="predicted"/>
<reference evidence="2 3" key="1">
    <citation type="submission" date="2015-04" db="EMBL/GenBank/DDBJ databases">
        <title>Genome sequence of aromatic hydrocarbons-degrading Sphingobium chungbukense DJ77.</title>
        <authorList>
            <person name="Kim Y.-C."/>
            <person name="Chae J.-C."/>
        </authorList>
    </citation>
    <scope>NUCLEOTIDE SEQUENCE [LARGE SCALE GENOMIC DNA]</scope>
    <source>
        <strain evidence="2 3">DJ77</strain>
    </source>
</reference>
<sequence>MNDIETLGTGDDALITSIGAVKFNANGIISVFHQGIDPVNAQALGLKLDARTVFWWFDEERADARRALLSLPRHPLAVVLQRYREWYGDESLPTWGNGASFDNVLMRSAFRAAGHEMPWDFRFDRCYRTMKSLPGAPRMERSGVHHDALDDARSQALHLIDIAKHLGVPL</sequence>
<evidence type="ECO:0000313" key="2">
    <source>
        <dbReference type="EMBL" id="KKW94183.1"/>
    </source>
</evidence>
<evidence type="ECO:0000313" key="3">
    <source>
        <dbReference type="Proteomes" id="UP000033874"/>
    </source>
</evidence>
<dbReference type="InterPro" id="IPR033390">
    <property type="entry name" value="Rv2179c-like"/>
</dbReference>
<dbReference type="GO" id="GO:0003676">
    <property type="term" value="F:nucleic acid binding"/>
    <property type="evidence" value="ECO:0007669"/>
    <property type="project" value="InterPro"/>
</dbReference>
<feature type="domain" description="3'-5' exoribonuclease Rv2179c-like" evidence="1">
    <location>
        <begin position="1"/>
        <end position="159"/>
    </location>
</feature>
<dbReference type="InterPro" id="IPR036397">
    <property type="entry name" value="RNaseH_sf"/>
</dbReference>
<dbReference type="Gene3D" id="3.30.420.10">
    <property type="entry name" value="Ribonuclease H-like superfamily/Ribonuclease H"/>
    <property type="match status" value="1"/>
</dbReference>
<dbReference type="EMBL" id="LBIC01000001">
    <property type="protein sequence ID" value="KKW94183.1"/>
    <property type="molecule type" value="Genomic_DNA"/>
</dbReference>
<dbReference type="SUPFAM" id="SSF53098">
    <property type="entry name" value="Ribonuclease H-like"/>
    <property type="match status" value="1"/>
</dbReference>
<dbReference type="Proteomes" id="UP000033874">
    <property type="component" value="Unassembled WGS sequence"/>
</dbReference>
<comment type="caution">
    <text evidence="2">The sequence shown here is derived from an EMBL/GenBank/DDBJ whole genome shotgun (WGS) entry which is preliminary data.</text>
</comment>
<gene>
    <name evidence="2" type="ORF">YP76_04430</name>
</gene>
<dbReference type="PATRIC" id="fig|56193.3.peg.911"/>
<dbReference type="Pfam" id="PF16473">
    <property type="entry name" value="Rv2179c-like"/>
    <property type="match status" value="1"/>
</dbReference>
<dbReference type="STRING" id="56193.YP76_04430"/>
<keyword evidence="3" id="KW-1185">Reference proteome</keyword>
<protein>
    <recommendedName>
        <fullName evidence="1">3'-5' exoribonuclease Rv2179c-like domain-containing protein</fullName>
    </recommendedName>
</protein>
<accession>A0A0M3AW99</accession>
<dbReference type="InterPro" id="IPR012337">
    <property type="entry name" value="RNaseH-like_sf"/>
</dbReference>
<organism evidence="2 3">
    <name type="scientific">Sphingobium chungbukense</name>
    <dbReference type="NCBI Taxonomy" id="56193"/>
    <lineage>
        <taxon>Bacteria</taxon>
        <taxon>Pseudomonadati</taxon>
        <taxon>Pseudomonadota</taxon>
        <taxon>Alphaproteobacteria</taxon>
        <taxon>Sphingomonadales</taxon>
        <taxon>Sphingomonadaceae</taxon>
        <taxon>Sphingobium</taxon>
    </lineage>
</organism>
<dbReference type="AlphaFoldDB" id="A0A0M3AW99"/>
<name>A0A0M3AW99_9SPHN</name>
<evidence type="ECO:0000259" key="1">
    <source>
        <dbReference type="Pfam" id="PF16473"/>
    </source>
</evidence>